<protein>
    <recommendedName>
        <fullName evidence="5">Timeless N-terminal domain-containing protein</fullName>
    </recommendedName>
</protein>
<dbReference type="Proteomes" id="UP001159659">
    <property type="component" value="Unassembled WGS sequence"/>
</dbReference>
<dbReference type="PANTHER" id="PTHR22940">
    <property type="entry name" value="TIMEOUT/TIMELESS-2"/>
    <property type="match status" value="1"/>
</dbReference>
<keyword evidence="2" id="KW-0539">Nucleus</keyword>
<evidence type="ECO:0000313" key="7">
    <source>
        <dbReference type="EMBL" id="CAI5707210.1"/>
    </source>
</evidence>
<evidence type="ECO:0000256" key="1">
    <source>
        <dbReference type="ARBA" id="ARBA00004123"/>
    </source>
</evidence>
<dbReference type="GO" id="GO:0031298">
    <property type="term" value="C:replication fork protection complex"/>
    <property type="evidence" value="ECO:0007669"/>
    <property type="project" value="TreeGrafter"/>
</dbReference>
<dbReference type="GO" id="GO:0000076">
    <property type="term" value="P:DNA replication checkpoint signaling"/>
    <property type="evidence" value="ECO:0007669"/>
    <property type="project" value="TreeGrafter"/>
</dbReference>
<feature type="region of interest" description="Disordered" evidence="4">
    <location>
        <begin position="954"/>
        <end position="987"/>
    </location>
</feature>
<evidence type="ECO:0000259" key="5">
    <source>
        <dbReference type="Pfam" id="PF04821"/>
    </source>
</evidence>
<keyword evidence="8" id="KW-1185">Reference proteome</keyword>
<dbReference type="PANTHER" id="PTHR22940:SF4">
    <property type="entry name" value="PROTEIN TIMELESS HOMOLOG"/>
    <property type="match status" value="1"/>
</dbReference>
<dbReference type="EMBL" id="CAKLBC010001473">
    <property type="protein sequence ID" value="CAH0492185.1"/>
    <property type="molecule type" value="Genomic_DNA"/>
</dbReference>
<evidence type="ECO:0000256" key="3">
    <source>
        <dbReference type="ARBA" id="ARBA00023306"/>
    </source>
</evidence>
<dbReference type="GO" id="GO:0003677">
    <property type="term" value="F:DNA binding"/>
    <property type="evidence" value="ECO:0007669"/>
    <property type="project" value="TreeGrafter"/>
</dbReference>
<dbReference type="Pfam" id="PF04821">
    <property type="entry name" value="TIMELESS"/>
    <property type="match status" value="1"/>
</dbReference>
<comment type="caution">
    <text evidence="7">The sequence shown here is derived from an EMBL/GenBank/DDBJ whole genome shotgun (WGS) entry which is preliminary data.</text>
</comment>
<feature type="compositionally biased region" description="Polar residues" evidence="4">
    <location>
        <begin position="275"/>
        <end position="284"/>
    </location>
</feature>
<dbReference type="GO" id="GO:0006281">
    <property type="term" value="P:DNA repair"/>
    <property type="evidence" value="ECO:0007669"/>
    <property type="project" value="TreeGrafter"/>
</dbReference>
<feature type="region of interest" description="Disordered" evidence="4">
    <location>
        <begin position="275"/>
        <end position="299"/>
    </location>
</feature>
<name>A0AAV0SSE6_9STRA</name>
<evidence type="ECO:0000256" key="2">
    <source>
        <dbReference type="ARBA" id="ARBA00023242"/>
    </source>
</evidence>
<reference evidence="7" key="2">
    <citation type="submission" date="2022-12" db="EMBL/GenBank/DDBJ databases">
        <authorList>
            <person name="Webb A."/>
        </authorList>
    </citation>
    <scope>NUCLEOTIDE SEQUENCE</scope>
    <source>
        <strain evidence="7">Pf2</strain>
    </source>
</reference>
<evidence type="ECO:0000256" key="4">
    <source>
        <dbReference type="SAM" id="MobiDB-lite"/>
    </source>
</evidence>
<feature type="region of interest" description="Disordered" evidence="4">
    <location>
        <begin position="1159"/>
        <end position="1183"/>
    </location>
</feature>
<feature type="compositionally biased region" description="Low complexity" evidence="4">
    <location>
        <begin position="872"/>
        <end position="884"/>
    </location>
</feature>
<accession>A0AAV0SSE6</accession>
<dbReference type="AlphaFoldDB" id="A0AAV0SSE6"/>
<feature type="region of interest" description="Disordered" evidence="4">
    <location>
        <begin position="854"/>
        <end position="902"/>
    </location>
</feature>
<dbReference type="EMBL" id="CANTFK010000141">
    <property type="protein sequence ID" value="CAI5707210.1"/>
    <property type="molecule type" value="Genomic_DNA"/>
</dbReference>
<dbReference type="InterPro" id="IPR044998">
    <property type="entry name" value="Timeless"/>
</dbReference>
<evidence type="ECO:0000313" key="6">
    <source>
        <dbReference type="EMBL" id="CAH0492185.1"/>
    </source>
</evidence>
<dbReference type="InterPro" id="IPR006906">
    <property type="entry name" value="Timeless_N"/>
</dbReference>
<feature type="compositionally biased region" description="Basic and acidic residues" evidence="4">
    <location>
        <begin position="954"/>
        <end position="974"/>
    </location>
</feature>
<gene>
    <name evidence="6" type="ORF">PFR001_LOCUS7399</name>
    <name evidence="7" type="ORF">PFR002_LOCUS1369</name>
</gene>
<evidence type="ECO:0000313" key="8">
    <source>
        <dbReference type="Proteomes" id="UP001157938"/>
    </source>
</evidence>
<evidence type="ECO:0000313" key="9">
    <source>
        <dbReference type="Proteomes" id="UP001159659"/>
    </source>
</evidence>
<dbReference type="Proteomes" id="UP001157938">
    <property type="component" value="Unassembled WGS sequence"/>
</dbReference>
<organism evidence="7 9">
    <name type="scientific">Peronospora farinosa</name>
    <dbReference type="NCBI Taxonomy" id="134698"/>
    <lineage>
        <taxon>Eukaryota</taxon>
        <taxon>Sar</taxon>
        <taxon>Stramenopiles</taxon>
        <taxon>Oomycota</taxon>
        <taxon>Peronosporomycetes</taxon>
        <taxon>Peronosporales</taxon>
        <taxon>Peronosporaceae</taxon>
        <taxon>Peronospora</taxon>
    </lineage>
</organism>
<sequence length="1208" mass="138263">MTDHGLDDKEGQDLDAFSSDEETHELDNAMVNELLLVCSNLGMLRVQNEKEVPVFMRGEDCEQWVHDLQRALRRDQAKTRLITKQLGKWKILQKKLLPLLVNHQHDWPLVFSILKVLVMLTTKPSSDSINISQQLLYLRQYKYEFLRCQVISIMMTILVDPLSKQGSARTEQDYLYMEIVLMLVRNLLAIPNEDPRFVTSTTSHFSHLQEDLIAMLHAENVYEMILLFAQDIDSPENREWNLLVMEMLDLTFDCSQPKSVVAYAKKQLTGENWQSSGKQVNTVKRPSRGLAPATRSGGGNLLAKLSSEKYATALHQSGSRRHSNFGGVLTMVGPTGRTTVLSDFSKTVYDQVPQAAKKPTSRRRGKKSAAPVTDIHEIFGGKGRVTESDERTMRVLQDICDSVIAKSYFQLTNSLKTEFRRGSTKLIATDRLQYFHLVWFLTKYHRLKVQALKSHYKHQLKAVQKKTTDLQNALDFTTPPPLAFEKPDYNEKAVLSTLDMFSFNFVLQSIENYATMKNYHGMTVSVQLLTEMMAYLAELSASDDSRFQRIADSLQHKIFYERDFLDRLPILLKTWSPGLFTKSYVIDVVTLTHLVFKVLDSQGTIKVLSRRKAYLDKKRQKKNRGDGESKDDVNSGGSSTDEDETERQAQLLMEMQRKEADFDVRKYFSSMVSADTIRMYCSLLTDYRENSAKVNHYIHSFFYRTNHFKIYPQEEWTMQPMLFNIHVLLLFNKMLQDMYIQRLPEYKNFLDFIRGVVRDFFTLADKNNLLFIEALLRQTYPSRSCMLIQRSYDPIGSMSKSKSEAVALGRDRRIEAINETRRHRIALDHEELEGEAEFQFTLGPLDFESTSLVDKEGKEDEGEAEFNNAVDPSSNPSRSAAAAESEPKRMQPMSRAATERAKNWSKVEDRYLAKVFMRFRHLPSVYEVISYEDMFQERDRTPEQIERRVKYLKLHRETHDSSDEGRREQSKLDDEQNEVQGEYRQTVRESRLEKDLAAFDTVRPRRRLRRGVDFIDDDSDDDMLLEGSTSITAEPLHSSNATTTSEAAVGVSDAVYDEEMNDAHSAGDLSNEVSSTKVNDVLDKSYSQDMEATQVLQDIQHSCLEHHIEQPTKAQPDGTEMTPIHIVAKVATPDSADAGSGDGPETVIAEMEVATITDSRDDVAADDAADAQPHKRVRAAEDDIDIPAKKIHRKEVEVVPDADAFSNQ</sequence>
<comment type="subcellular location">
    <subcellularLocation>
        <location evidence="1">Nucleus</location>
    </subcellularLocation>
</comment>
<feature type="region of interest" description="Disordered" evidence="4">
    <location>
        <begin position="618"/>
        <end position="646"/>
    </location>
</feature>
<proteinExistence type="predicted"/>
<feature type="compositionally biased region" description="Basic and acidic residues" evidence="4">
    <location>
        <begin position="618"/>
        <end position="633"/>
    </location>
</feature>
<feature type="domain" description="Timeless N-terminal" evidence="5">
    <location>
        <begin position="55"/>
        <end position="330"/>
    </location>
</feature>
<keyword evidence="3" id="KW-0131">Cell cycle</keyword>
<dbReference type="GO" id="GO:0043111">
    <property type="term" value="P:replication fork arrest"/>
    <property type="evidence" value="ECO:0007669"/>
    <property type="project" value="TreeGrafter"/>
</dbReference>
<reference evidence="6 8" key="1">
    <citation type="submission" date="2021-11" db="EMBL/GenBank/DDBJ databases">
        <authorList>
            <person name="Islam A."/>
            <person name="Islam S."/>
            <person name="Flora M.S."/>
            <person name="Rahman M."/>
            <person name="Ziaur R.M."/>
            <person name="Epstein J.H."/>
            <person name="Hassan M."/>
            <person name="Klassen M."/>
            <person name="Woodard K."/>
            <person name="Webb A."/>
            <person name="Webby R.J."/>
            <person name="El Zowalaty M.E."/>
        </authorList>
    </citation>
    <scope>NUCLEOTIDE SEQUENCE [LARGE SCALE GENOMIC DNA]</scope>
    <source>
        <strain evidence="6">Pf1</strain>
    </source>
</reference>